<dbReference type="AlphaFoldDB" id="B2WM07"/>
<evidence type="ECO:0008006" key="4">
    <source>
        <dbReference type="Google" id="ProtNLM"/>
    </source>
</evidence>
<proteinExistence type="predicted"/>
<feature type="transmembrane region" description="Helical" evidence="1">
    <location>
        <begin position="94"/>
        <end position="114"/>
    </location>
</feature>
<evidence type="ECO:0000256" key="1">
    <source>
        <dbReference type="SAM" id="Phobius"/>
    </source>
</evidence>
<sequence length="223" mass="24903">MPIFIGGSAAITEAPPTFDAPPPPPMPPPPYFRTHLIEPSSFKSAINEKIDKPLISLFRLSVQVLQLIFALASGIPYAIELRHGKGRGEASGSFVYSHVVFGAALLVLTINGVTVRYYRFSWMIDWILTVFWFALFAVFYKVYFGGDMTPAYSGVDTGRIQRVVWCDLINALLWLGSALFSSSMCCSGIKASVKTKYEDRRQKKEKKKMMETMGEMEIGTTHV</sequence>
<dbReference type="Proteomes" id="UP000001471">
    <property type="component" value="Unassembled WGS sequence"/>
</dbReference>
<accession>B2WM07</accession>
<dbReference type="OrthoDB" id="5363290at2759"/>
<keyword evidence="1" id="KW-0812">Transmembrane</keyword>
<keyword evidence="1" id="KW-1133">Transmembrane helix</keyword>
<feature type="transmembrane region" description="Helical" evidence="1">
    <location>
        <begin position="126"/>
        <end position="144"/>
    </location>
</feature>
<dbReference type="PANTHER" id="PTHR42083">
    <property type="entry name" value="MARVEL DOMAIN-CONTAINING PROTEIN"/>
    <property type="match status" value="1"/>
</dbReference>
<evidence type="ECO:0000313" key="3">
    <source>
        <dbReference type="Proteomes" id="UP000001471"/>
    </source>
</evidence>
<dbReference type="InParanoid" id="B2WM07"/>
<organism evidence="2 3">
    <name type="scientific">Pyrenophora tritici-repentis (strain Pt-1C-BFP)</name>
    <name type="common">Wheat tan spot fungus</name>
    <name type="synonym">Drechslera tritici-repentis</name>
    <dbReference type="NCBI Taxonomy" id="426418"/>
    <lineage>
        <taxon>Eukaryota</taxon>
        <taxon>Fungi</taxon>
        <taxon>Dikarya</taxon>
        <taxon>Ascomycota</taxon>
        <taxon>Pezizomycotina</taxon>
        <taxon>Dothideomycetes</taxon>
        <taxon>Pleosporomycetidae</taxon>
        <taxon>Pleosporales</taxon>
        <taxon>Pleosporineae</taxon>
        <taxon>Pleosporaceae</taxon>
        <taxon>Pyrenophora</taxon>
    </lineage>
</organism>
<dbReference type="RefSeq" id="XP_001941348.2">
    <property type="nucleotide sequence ID" value="XM_001941313.2"/>
</dbReference>
<name>B2WM07_PYRTR</name>
<dbReference type="EMBL" id="DS231629">
    <property type="protein sequence ID" value="EDU44067.1"/>
    <property type="molecule type" value="Genomic_DNA"/>
</dbReference>
<evidence type="ECO:0000313" key="2">
    <source>
        <dbReference type="EMBL" id="EDU44067.1"/>
    </source>
</evidence>
<dbReference type="eggNOG" id="ENOG502SRN7">
    <property type="taxonomic scope" value="Eukaryota"/>
</dbReference>
<dbReference type="OMA" id="RYYRFSW"/>
<feature type="transmembrane region" description="Helical" evidence="1">
    <location>
        <begin position="57"/>
        <end position="79"/>
    </location>
</feature>
<reference evidence="3" key="1">
    <citation type="journal article" date="2013" name="G3 (Bethesda)">
        <title>Comparative genomics of a plant-pathogenic fungus, Pyrenophora tritici-repentis, reveals transduplication and the impact of repeat elements on pathogenicity and population divergence.</title>
        <authorList>
            <person name="Manning V.A."/>
            <person name="Pandelova I."/>
            <person name="Dhillon B."/>
            <person name="Wilhelm L.J."/>
            <person name="Goodwin S.B."/>
            <person name="Berlin A.M."/>
            <person name="Figueroa M."/>
            <person name="Freitag M."/>
            <person name="Hane J.K."/>
            <person name="Henrissat B."/>
            <person name="Holman W.H."/>
            <person name="Kodira C.D."/>
            <person name="Martin J."/>
            <person name="Oliver R.P."/>
            <person name="Robbertse B."/>
            <person name="Schackwitz W."/>
            <person name="Schwartz D.C."/>
            <person name="Spatafora J.W."/>
            <person name="Turgeon B.G."/>
            <person name="Yandava C."/>
            <person name="Young S."/>
            <person name="Zhou S."/>
            <person name="Zeng Q."/>
            <person name="Grigoriev I.V."/>
            <person name="Ma L.-J."/>
            <person name="Ciuffetti L.M."/>
        </authorList>
    </citation>
    <scope>NUCLEOTIDE SEQUENCE [LARGE SCALE GENOMIC DNA]</scope>
    <source>
        <strain evidence="3">Pt-1C-BFP</strain>
    </source>
</reference>
<dbReference type="PANTHER" id="PTHR42083:SF1">
    <property type="entry name" value="MARVEL DOMAIN-CONTAINING PROTEIN"/>
    <property type="match status" value="1"/>
</dbReference>
<dbReference type="KEGG" id="ptrr:6349329"/>
<feature type="transmembrane region" description="Helical" evidence="1">
    <location>
        <begin position="171"/>
        <end position="193"/>
    </location>
</feature>
<keyword evidence="1" id="KW-0472">Membrane</keyword>
<gene>
    <name evidence="2" type="ORF">PTRG_11017</name>
</gene>
<protein>
    <recommendedName>
        <fullName evidence="4">MARVEL domain-containing protein</fullName>
    </recommendedName>
</protein>
<dbReference type="HOGENOM" id="CLU_1343135_0_0_1"/>
<dbReference type="GeneID" id="6349329"/>